<dbReference type="AlphaFoldDB" id="A0AAV5GL87"/>
<feature type="region of interest" description="Disordered" evidence="1">
    <location>
        <begin position="536"/>
        <end position="594"/>
    </location>
</feature>
<evidence type="ECO:0000313" key="3">
    <source>
        <dbReference type="Proteomes" id="UP001342314"/>
    </source>
</evidence>
<accession>A0AAV5GL87</accession>
<name>A0AAV5GL87_9BASI</name>
<evidence type="ECO:0000256" key="1">
    <source>
        <dbReference type="SAM" id="MobiDB-lite"/>
    </source>
</evidence>
<comment type="caution">
    <text evidence="2">The sequence shown here is derived from an EMBL/GenBank/DDBJ whole genome shotgun (WGS) entry which is preliminary data.</text>
</comment>
<organism evidence="2 3">
    <name type="scientific">Rhodotorula paludigena</name>
    <dbReference type="NCBI Taxonomy" id="86838"/>
    <lineage>
        <taxon>Eukaryota</taxon>
        <taxon>Fungi</taxon>
        <taxon>Dikarya</taxon>
        <taxon>Basidiomycota</taxon>
        <taxon>Pucciniomycotina</taxon>
        <taxon>Microbotryomycetes</taxon>
        <taxon>Sporidiobolales</taxon>
        <taxon>Sporidiobolaceae</taxon>
        <taxon>Rhodotorula</taxon>
    </lineage>
</organism>
<evidence type="ECO:0008006" key="4">
    <source>
        <dbReference type="Google" id="ProtNLM"/>
    </source>
</evidence>
<feature type="region of interest" description="Disordered" evidence="1">
    <location>
        <begin position="1"/>
        <end position="50"/>
    </location>
</feature>
<feature type="compositionally biased region" description="Polar residues" evidence="1">
    <location>
        <begin position="1"/>
        <end position="10"/>
    </location>
</feature>
<feature type="compositionally biased region" description="Polar residues" evidence="1">
    <location>
        <begin position="536"/>
        <end position="548"/>
    </location>
</feature>
<evidence type="ECO:0000313" key="2">
    <source>
        <dbReference type="EMBL" id="GJN90132.1"/>
    </source>
</evidence>
<reference evidence="2 3" key="1">
    <citation type="submission" date="2021-12" db="EMBL/GenBank/DDBJ databases">
        <title>High titer production of polyol ester of fatty acids by Rhodotorula paludigena BS15 towards product separation-free biomass refinery.</title>
        <authorList>
            <person name="Mano J."/>
            <person name="Ono H."/>
            <person name="Tanaka T."/>
            <person name="Naito K."/>
            <person name="Sushida H."/>
            <person name="Ike M."/>
            <person name="Tokuyasu K."/>
            <person name="Kitaoka M."/>
        </authorList>
    </citation>
    <scope>NUCLEOTIDE SEQUENCE [LARGE SCALE GENOMIC DNA]</scope>
    <source>
        <strain evidence="2 3">BS15</strain>
    </source>
</reference>
<protein>
    <recommendedName>
        <fullName evidence="4">F-box domain-containing protein</fullName>
    </recommendedName>
</protein>
<gene>
    <name evidence="2" type="ORF">Rhopal_003131-T1</name>
</gene>
<keyword evidence="3" id="KW-1185">Reference proteome</keyword>
<proteinExistence type="predicted"/>
<dbReference type="Proteomes" id="UP001342314">
    <property type="component" value="Unassembled WGS sequence"/>
</dbReference>
<sequence>MMRSSTSSGTARLAGEQTYDHTPGKSSSSLIETALDPPRPPTRTAFSSESAAPLLPRVSLDSLPLEVLERIGSFCVPEIAPTTSDGTRTTSKEWTQRATDIVNFSSTCRTAWLASRPLVYRNYGVDVRVHAEENAESVAAHAIHRLSAISGDDEADSSDLLWPPPCSIRARSVRHLSVAWASPAFFQQNAPAIGLSTFRCPTFGKVFVETLARLSMLESLALVWRDEECVTTNSPYSLGTVPVDILLAIAAHPTLRDLYLCGIKFSRYFSAYVAPPGVPLSGDLIPFLTPAIRSLTFNACHDSVLELVTLAPAATEIRVHRDFAADPGIVPDCWWDSEVWTRAEELELFLRWVDFPPFVPLRVLRLYEPFPLPLLRSHIFPLLRGLHNLKHLVLFVWNSRELAAGFLREVRDVAHEVEELGIGVDSEELAWWQGPLSSYGAELSQFRKLRSFTWDYSPYAELDHPAVRTHIFPLLSRQVLPLLAKTRSPLERIRWFGSDVYLRRFPVEGDEGAFDWAWSDDPRFAISLPHWACQAGSATSPSTSRNTGAATPSSASTESTASSTSSDSASRASASHHGAVQERRRKRRRSSGAAPTSIFAALVAAQREADGLQHEADGVERGVGDCEMGLEMLPEVESEWVEDDSGFYDVTA</sequence>
<dbReference type="EMBL" id="BQKY01000006">
    <property type="protein sequence ID" value="GJN90132.1"/>
    <property type="molecule type" value="Genomic_DNA"/>
</dbReference>
<feature type="compositionally biased region" description="Low complexity" evidence="1">
    <location>
        <begin position="549"/>
        <end position="575"/>
    </location>
</feature>